<accession>A0ABW4FIC2</accession>
<sequence length="141" mass="15220">MSASPPADEQLDQMLVSEPPAVAALVRRLREVVLGAHPDLRERVNTGWHGIGFHHPRAGYVVGLFPRDGGVNVGFEHGADLPDPHGRLLGERRRTRDVRVEVGAGTDEEDVVVDYLDIAVDHAIDRAAGKAAAVRAAAREL</sequence>
<proteinExistence type="predicted"/>
<comment type="caution">
    <text evidence="1">The sequence shown here is derived from an EMBL/GenBank/DDBJ whole genome shotgun (WGS) entry which is preliminary data.</text>
</comment>
<keyword evidence="2" id="KW-1185">Reference proteome</keyword>
<dbReference type="EMBL" id="JBHUCP010000006">
    <property type="protein sequence ID" value="MFD1529827.1"/>
    <property type="molecule type" value="Genomic_DNA"/>
</dbReference>
<organism evidence="1 2">
    <name type="scientific">Pseudonocardia aurantiaca</name>
    <dbReference type="NCBI Taxonomy" id="75290"/>
    <lineage>
        <taxon>Bacteria</taxon>
        <taxon>Bacillati</taxon>
        <taxon>Actinomycetota</taxon>
        <taxon>Actinomycetes</taxon>
        <taxon>Pseudonocardiales</taxon>
        <taxon>Pseudonocardiaceae</taxon>
        <taxon>Pseudonocardia</taxon>
    </lineage>
</organism>
<name>A0ABW4FIC2_9PSEU</name>
<protein>
    <submittedName>
        <fullName evidence="1">DUF1801 domain-containing protein</fullName>
    </submittedName>
</protein>
<evidence type="ECO:0000313" key="1">
    <source>
        <dbReference type="EMBL" id="MFD1529827.1"/>
    </source>
</evidence>
<dbReference type="RefSeq" id="WP_343975998.1">
    <property type="nucleotide sequence ID" value="NZ_BAAAJG010000008.1"/>
</dbReference>
<evidence type="ECO:0000313" key="2">
    <source>
        <dbReference type="Proteomes" id="UP001597145"/>
    </source>
</evidence>
<dbReference type="Proteomes" id="UP001597145">
    <property type="component" value="Unassembled WGS sequence"/>
</dbReference>
<reference evidence="2" key="1">
    <citation type="journal article" date="2019" name="Int. J. Syst. Evol. Microbiol.">
        <title>The Global Catalogue of Microorganisms (GCM) 10K type strain sequencing project: providing services to taxonomists for standard genome sequencing and annotation.</title>
        <authorList>
            <consortium name="The Broad Institute Genomics Platform"/>
            <consortium name="The Broad Institute Genome Sequencing Center for Infectious Disease"/>
            <person name="Wu L."/>
            <person name="Ma J."/>
        </authorList>
    </citation>
    <scope>NUCLEOTIDE SEQUENCE [LARGE SCALE GENOMIC DNA]</scope>
    <source>
        <strain evidence="2">JCM 12165</strain>
    </source>
</reference>
<gene>
    <name evidence="1" type="ORF">ACFSCY_10275</name>
</gene>